<gene>
    <name evidence="2" type="ORF">QP029_06775</name>
</gene>
<reference evidence="2 3" key="1">
    <citation type="submission" date="2023-05" db="EMBL/GenBank/DDBJ databases">
        <title>Corynebacterium suedekumii sp. nov. and Corynebacterium breve sp. nov. isolated from raw cow's milk.</title>
        <authorList>
            <person name="Baer M.K."/>
            <person name="Mehl L."/>
            <person name="Hellmuth R."/>
            <person name="Marke G."/>
            <person name="Lipski A."/>
        </authorList>
    </citation>
    <scope>NUCLEOTIDE SEQUENCE [LARGE SCALE GENOMIC DNA]</scope>
    <source>
        <strain evidence="2 3">LM112</strain>
    </source>
</reference>
<keyword evidence="3" id="KW-1185">Reference proteome</keyword>
<evidence type="ECO:0000313" key="3">
    <source>
        <dbReference type="Proteomes" id="UP001238805"/>
    </source>
</evidence>
<dbReference type="Proteomes" id="UP001238805">
    <property type="component" value="Chromosome"/>
</dbReference>
<proteinExistence type="predicted"/>
<dbReference type="CDD" id="cd06259">
    <property type="entry name" value="YdcF-like"/>
    <property type="match status" value="1"/>
</dbReference>
<feature type="domain" description="DUF218" evidence="1">
    <location>
        <begin position="3"/>
        <end position="124"/>
    </location>
</feature>
<dbReference type="EMBL" id="CP126970">
    <property type="protein sequence ID" value="WIM71470.1"/>
    <property type="molecule type" value="Genomic_DNA"/>
</dbReference>
<dbReference type="RefSeq" id="WP_284876041.1">
    <property type="nucleotide sequence ID" value="NZ_CP126970.1"/>
</dbReference>
<dbReference type="InterPro" id="IPR014729">
    <property type="entry name" value="Rossmann-like_a/b/a_fold"/>
</dbReference>
<organism evidence="2 3">
    <name type="scientific">Corynebacterium suedekumii</name>
    <dbReference type="NCBI Taxonomy" id="3049801"/>
    <lineage>
        <taxon>Bacteria</taxon>
        <taxon>Bacillati</taxon>
        <taxon>Actinomycetota</taxon>
        <taxon>Actinomycetes</taxon>
        <taxon>Mycobacteriales</taxon>
        <taxon>Corynebacteriaceae</taxon>
        <taxon>Corynebacterium</taxon>
    </lineage>
</organism>
<protein>
    <submittedName>
        <fullName evidence="2">YdcF family protein</fullName>
    </submittedName>
</protein>
<evidence type="ECO:0000259" key="1">
    <source>
        <dbReference type="Pfam" id="PF02698"/>
    </source>
</evidence>
<sequence>MPILILGSRPGPILESRLVRALPLIDAPSLTVVSGRGEAGLMARWLVAQGVPADLVLEEPDATSTNENLENAQALLPDTVVWTVVTSEFHLWRTRLWAWHLGIPIEVATARTPVRDRPLMLLRESVALPHSALRIAWRRLLRRLGR</sequence>
<accession>A0ABY8VRS0</accession>
<dbReference type="InterPro" id="IPR003848">
    <property type="entry name" value="DUF218"/>
</dbReference>
<name>A0ABY8VRS0_9CORY</name>
<dbReference type="Gene3D" id="3.40.50.620">
    <property type="entry name" value="HUPs"/>
    <property type="match status" value="1"/>
</dbReference>
<dbReference type="Pfam" id="PF02698">
    <property type="entry name" value="DUF218"/>
    <property type="match status" value="1"/>
</dbReference>
<evidence type="ECO:0000313" key="2">
    <source>
        <dbReference type="EMBL" id="WIM71470.1"/>
    </source>
</evidence>